<dbReference type="EMBL" id="CP088282">
    <property type="protein sequence ID" value="UGY00841.1"/>
    <property type="molecule type" value="Genomic_DNA"/>
</dbReference>
<keyword evidence="2" id="KW-1185">Reference proteome</keyword>
<proteinExistence type="predicted"/>
<sequence>MTVESYGQDLEGNLRDLADRVHGGPYRPLPVRRTYIPKADGGQRPLGILALEDKVDQGAVAEVLSAIYEADFLDCSFGFRPRRSAHQALRVVREAITTEPVNWVLDADIRRYFDSVDHDWPLRMLAHRIADRRVLRLIGQWLRAGILEGGVYADTVEGTPQGAGISPLLANIFLHYVLDLWVEQWKRRHATGQVRLVRYADDYLLLFQRWQDAETMTAALAERLAKFGLHLHEDKTRLIEFGRFAEENRRRRGRARPEVFDFLGFTHYCGETRDGRFLLCQKTQRKRMIREGAAPGDEATDAPTAPRPAQVAGCGAARALRLLRHPWQQHLPRSLPSSGNEGVAAGPATAKPTAEAVVGAVQRDPEGLPDTDRACTRLASPNGLIKLPARGAGCGKAARPDL</sequence>
<evidence type="ECO:0000313" key="2">
    <source>
        <dbReference type="Proteomes" id="UP000692816"/>
    </source>
</evidence>
<evidence type="ECO:0000313" key="1">
    <source>
        <dbReference type="EMBL" id="UGY00841.1"/>
    </source>
</evidence>
<accession>A0ACD3V378</accession>
<dbReference type="Proteomes" id="UP000692816">
    <property type="component" value="Chromosome"/>
</dbReference>
<reference evidence="1 2" key="1">
    <citation type="journal article" date="2021" name="Int. J. Syst. Evol. Microbiol.">
        <title>Bradyrhizobium septentrionale sp. nov. (sv. septentrionale) and Bradyrhizobium quebecense sp. nov. (sv. septentrionale) associated with legumes native to Canada possess rearranged symbiosis genes and numerous insertion sequences.</title>
        <authorList>
            <person name="Bromfield E.S.P."/>
            <person name="Cloutier S."/>
        </authorList>
    </citation>
    <scope>NUCLEOTIDE SEQUENCE [LARGE SCALE GENOMIC DNA]</scope>
    <source>
        <strain evidence="1 2">12S5</strain>
    </source>
</reference>
<protein>
    <submittedName>
        <fullName evidence="1">Uncharacterized protein</fullName>
    </submittedName>
</protein>
<gene>
    <name evidence="1" type="ORF">J4P68_0027465</name>
</gene>
<organism evidence="1 2">
    <name type="scientific">Bradyrhizobium quebecense</name>
    <dbReference type="NCBI Taxonomy" id="2748629"/>
    <lineage>
        <taxon>Bacteria</taxon>
        <taxon>Pseudomonadati</taxon>
        <taxon>Pseudomonadota</taxon>
        <taxon>Alphaproteobacteria</taxon>
        <taxon>Hyphomicrobiales</taxon>
        <taxon>Nitrobacteraceae</taxon>
        <taxon>Bradyrhizobium</taxon>
    </lineage>
</organism>
<name>A0ACD3V378_9BRAD</name>